<comment type="caution">
    <text evidence="1">The sequence shown here is derived from an EMBL/GenBank/DDBJ whole genome shotgun (WGS) entry which is preliminary data.</text>
</comment>
<reference evidence="1" key="1">
    <citation type="journal article" date="2014" name="Front. Microbiol.">
        <title>High frequency of phylogenetically diverse reductive dehalogenase-homologous genes in deep subseafloor sedimentary metagenomes.</title>
        <authorList>
            <person name="Kawai M."/>
            <person name="Futagami T."/>
            <person name="Toyoda A."/>
            <person name="Takaki Y."/>
            <person name="Nishi S."/>
            <person name="Hori S."/>
            <person name="Arai W."/>
            <person name="Tsubouchi T."/>
            <person name="Morono Y."/>
            <person name="Uchiyama I."/>
            <person name="Ito T."/>
            <person name="Fujiyama A."/>
            <person name="Inagaki F."/>
            <person name="Takami H."/>
        </authorList>
    </citation>
    <scope>NUCLEOTIDE SEQUENCE</scope>
    <source>
        <strain evidence="1">Expedition CK06-06</strain>
    </source>
</reference>
<feature type="non-terminal residue" evidence="1">
    <location>
        <position position="137"/>
    </location>
</feature>
<dbReference type="AlphaFoldDB" id="X0ZEG2"/>
<dbReference type="EMBL" id="BARS01051577">
    <property type="protein sequence ID" value="GAG46736.1"/>
    <property type="molecule type" value="Genomic_DNA"/>
</dbReference>
<proteinExistence type="predicted"/>
<sequence>MLESPTFKIDGKLVAFFTDVRSAENLPAALQFWMAYLAHDLLRLGVFFRAAALMQQVPGRARYRSVVYDDIDDNAPNEDEDPRRWVRPADRCTTFNVLGECLRRLGAAGVMKQIPGGKDYEREELSVEWKEYLDRQG</sequence>
<organism evidence="1">
    <name type="scientific">marine sediment metagenome</name>
    <dbReference type="NCBI Taxonomy" id="412755"/>
    <lineage>
        <taxon>unclassified sequences</taxon>
        <taxon>metagenomes</taxon>
        <taxon>ecological metagenomes</taxon>
    </lineage>
</organism>
<protein>
    <submittedName>
        <fullName evidence="1">Uncharacterized protein</fullName>
    </submittedName>
</protein>
<name>X0ZEG2_9ZZZZ</name>
<gene>
    <name evidence="1" type="ORF">S01H1_76799</name>
</gene>
<accession>X0ZEG2</accession>
<evidence type="ECO:0000313" key="1">
    <source>
        <dbReference type="EMBL" id="GAG46736.1"/>
    </source>
</evidence>